<dbReference type="Proteomes" id="UP000053257">
    <property type="component" value="Unassembled WGS sequence"/>
</dbReference>
<keyword evidence="1" id="KW-0812">Transmembrane</keyword>
<evidence type="ECO:0000259" key="2">
    <source>
        <dbReference type="Pfam" id="PF20153"/>
    </source>
</evidence>
<sequence>MEQETEHSPQHATCISDADNAEDSYWKTLLEKDNQEGYKNNIQAWNDELANLLIFIGIFSAVVTGFVVFSLPLLRQTTDPAVVSAQLLSQILAELRSLTVQSTSSIAVSQLSTPDSSVSDNDTAVQVNTLWTCSLALSLIAGFYIISVQQWLRHLIPPTALTVMDAILIRELRKKAIDDWLVGDIINFLPALVQASVILFLSGLAILLKSLNNSAYISFLVIYGSFFVGWIAIYRRSNKKGLKWAVEELSEDIARLLMQLLLWLVENIVYTPRFQLWTARELKAIRDNQKIRDRLNCSAICSHIRQQAQSRGNMTLHFFQEGLGHLSYPMRLQLCLEHYVRRYFEDRHITAFKAFNKHFVQFTGDYESYHNTLWELREILLETLKSCTKRSRLDFILNADVGDLLCLIHRAILSQGAKVEHEIRGNFSNDFATLIIEICRTQNWTQASVILGNTHTRLPTSLLFYYLRECVDGNDQGANGTTTLRLEELVVWAESLLGQLRNSSEDYNSRRPLVDNIHPYESMLCAVATALLVFQRTSADTGIPPQGEEQASEGSLLVQAGRTNLASLEAATSHNDVDAHLAADIETQRKVIKLLEDITQLNRKSREAILYLLRRIKRMDGTKHMLMADKARESILDSLNRQPVKDALAKQLPRNTQTRLTKLLNLESPGEEVEIEVSAGGRA</sequence>
<proteinExistence type="predicted"/>
<keyword evidence="4" id="KW-1185">Reference proteome</keyword>
<feature type="domain" description="DUF6535" evidence="2">
    <location>
        <begin position="26"/>
        <end position="208"/>
    </location>
</feature>
<dbReference type="STRING" id="745531.A0A0C3RQ70"/>
<protein>
    <recommendedName>
        <fullName evidence="2">DUF6535 domain-containing protein</fullName>
    </recommendedName>
</protein>
<feature type="transmembrane region" description="Helical" evidence="1">
    <location>
        <begin position="49"/>
        <end position="74"/>
    </location>
</feature>
<dbReference type="OrthoDB" id="3219854at2759"/>
<reference evidence="3 4" key="1">
    <citation type="journal article" date="2014" name="PLoS Genet.">
        <title>Analysis of the Phlebiopsis gigantea genome, transcriptome and secretome provides insight into its pioneer colonization strategies of wood.</title>
        <authorList>
            <person name="Hori C."/>
            <person name="Ishida T."/>
            <person name="Igarashi K."/>
            <person name="Samejima M."/>
            <person name="Suzuki H."/>
            <person name="Master E."/>
            <person name="Ferreira P."/>
            <person name="Ruiz-Duenas F.J."/>
            <person name="Held B."/>
            <person name="Canessa P."/>
            <person name="Larrondo L.F."/>
            <person name="Schmoll M."/>
            <person name="Druzhinina I.S."/>
            <person name="Kubicek C.P."/>
            <person name="Gaskell J.A."/>
            <person name="Kersten P."/>
            <person name="St John F."/>
            <person name="Glasner J."/>
            <person name="Sabat G."/>
            <person name="Splinter BonDurant S."/>
            <person name="Syed K."/>
            <person name="Yadav J."/>
            <person name="Mgbeahuruike A.C."/>
            <person name="Kovalchuk A."/>
            <person name="Asiegbu F.O."/>
            <person name="Lackner G."/>
            <person name="Hoffmeister D."/>
            <person name="Rencoret J."/>
            <person name="Gutierrez A."/>
            <person name="Sun H."/>
            <person name="Lindquist E."/>
            <person name="Barry K."/>
            <person name="Riley R."/>
            <person name="Grigoriev I.V."/>
            <person name="Henrissat B."/>
            <person name="Kues U."/>
            <person name="Berka R.M."/>
            <person name="Martinez A.T."/>
            <person name="Covert S.F."/>
            <person name="Blanchette R.A."/>
            <person name="Cullen D."/>
        </authorList>
    </citation>
    <scope>NUCLEOTIDE SEQUENCE [LARGE SCALE GENOMIC DNA]</scope>
    <source>
        <strain evidence="3 4">11061_1 CR5-6</strain>
    </source>
</reference>
<name>A0A0C3RQ70_PHLG1</name>
<dbReference type="AlphaFoldDB" id="A0A0C3RQ70"/>
<feature type="transmembrane region" description="Helical" evidence="1">
    <location>
        <begin position="129"/>
        <end position="146"/>
    </location>
</feature>
<evidence type="ECO:0000313" key="3">
    <source>
        <dbReference type="EMBL" id="KIP01836.1"/>
    </source>
</evidence>
<feature type="transmembrane region" description="Helical" evidence="1">
    <location>
        <begin position="214"/>
        <end position="234"/>
    </location>
</feature>
<evidence type="ECO:0000313" key="4">
    <source>
        <dbReference type="Proteomes" id="UP000053257"/>
    </source>
</evidence>
<gene>
    <name evidence="3" type="ORF">PHLGIDRAFT_504209</name>
</gene>
<keyword evidence="1" id="KW-1133">Transmembrane helix</keyword>
<dbReference type="InterPro" id="IPR045338">
    <property type="entry name" value="DUF6535"/>
</dbReference>
<dbReference type="HOGENOM" id="CLU_402845_0_0_1"/>
<evidence type="ECO:0000256" key="1">
    <source>
        <dbReference type="SAM" id="Phobius"/>
    </source>
</evidence>
<feature type="transmembrane region" description="Helical" evidence="1">
    <location>
        <begin position="180"/>
        <end position="208"/>
    </location>
</feature>
<organism evidence="3 4">
    <name type="scientific">Phlebiopsis gigantea (strain 11061_1 CR5-6)</name>
    <name type="common">White-rot fungus</name>
    <name type="synonym">Peniophora gigantea</name>
    <dbReference type="NCBI Taxonomy" id="745531"/>
    <lineage>
        <taxon>Eukaryota</taxon>
        <taxon>Fungi</taxon>
        <taxon>Dikarya</taxon>
        <taxon>Basidiomycota</taxon>
        <taxon>Agaricomycotina</taxon>
        <taxon>Agaricomycetes</taxon>
        <taxon>Polyporales</taxon>
        <taxon>Phanerochaetaceae</taxon>
        <taxon>Phlebiopsis</taxon>
    </lineage>
</organism>
<dbReference type="EMBL" id="KN840731">
    <property type="protein sequence ID" value="KIP01836.1"/>
    <property type="molecule type" value="Genomic_DNA"/>
</dbReference>
<keyword evidence="1" id="KW-0472">Membrane</keyword>
<dbReference type="Pfam" id="PF20153">
    <property type="entry name" value="DUF6535"/>
    <property type="match status" value="1"/>
</dbReference>
<accession>A0A0C3RQ70</accession>